<reference evidence="1" key="1">
    <citation type="submission" date="2014-07" db="EMBL/GenBank/DDBJ databases">
        <authorList>
            <person name="Martin A.A"/>
            <person name="De Silva N."/>
        </authorList>
    </citation>
    <scope>NUCLEOTIDE SEQUENCE</scope>
</reference>
<dbReference type="WBParaSite" id="SVE_0133300.1">
    <property type="protein sequence ID" value="SVE_0133300.1"/>
    <property type="gene ID" value="SVE_0133300"/>
</dbReference>
<name>A0A0K0EXS8_STRVS</name>
<protein>
    <submittedName>
        <fullName evidence="2">FBD domain-containing protein</fullName>
    </submittedName>
</protein>
<dbReference type="AlphaFoldDB" id="A0A0K0EXS8"/>
<keyword evidence="1" id="KW-1185">Reference proteome</keyword>
<accession>A0A0K0EXS8</accession>
<proteinExistence type="predicted"/>
<dbReference type="Proteomes" id="UP000035680">
    <property type="component" value="Unassembled WGS sequence"/>
</dbReference>
<sequence length="164" mass="19416">MLRYRPVSYPDLCYIPWFGGSPIEFFWKNGSLIYIALYYSVFCVDCLPVVPCQHDLPHKCLDIHILVGFNRFDVIQKEVVDNRHFPDLLVWLLVQHYPNSSDNLLLGRIKLRIIGRRNLKVINYTIKYLSCVCFRDGREDLYAIYEVIEIQGFRSVVQKFDFCI</sequence>
<evidence type="ECO:0000313" key="2">
    <source>
        <dbReference type="WBParaSite" id="SVE_0133300.1"/>
    </source>
</evidence>
<organism evidence="1 2">
    <name type="scientific">Strongyloides venezuelensis</name>
    <name type="common">Threadworm</name>
    <dbReference type="NCBI Taxonomy" id="75913"/>
    <lineage>
        <taxon>Eukaryota</taxon>
        <taxon>Metazoa</taxon>
        <taxon>Ecdysozoa</taxon>
        <taxon>Nematoda</taxon>
        <taxon>Chromadorea</taxon>
        <taxon>Rhabditida</taxon>
        <taxon>Tylenchina</taxon>
        <taxon>Panagrolaimomorpha</taxon>
        <taxon>Strongyloidoidea</taxon>
        <taxon>Strongyloididae</taxon>
        <taxon>Strongyloides</taxon>
    </lineage>
</organism>
<reference evidence="2" key="2">
    <citation type="submission" date="2015-08" db="UniProtKB">
        <authorList>
            <consortium name="WormBaseParasite"/>
        </authorList>
    </citation>
    <scope>IDENTIFICATION</scope>
</reference>
<evidence type="ECO:0000313" key="1">
    <source>
        <dbReference type="Proteomes" id="UP000035680"/>
    </source>
</evidence>